<dbReference type="GO" id="GO:0009252">
    <property type="term" value="P:peptidoglycan biosynthetic process"/>
    <property type="evidence" value="ECO:0007669"/>
    <property type="project" value="UniProtKB-UniRule"/>
</dbReference>
<evidence type="ECO:0000256" key="5">
    <source>
        <dbReference type="ARBA" id="ARBA00012212"/>
    </source>
</evidence>
<dbReference type="SUPFAM" id="SSF51984">
    <property type="entry name" value="MurCD N-terminal domain"/>
    <property type="match status" value="1"/>
</dbReference>
<keyword evidence="13 17" id="KW-0961">Cell wall biogenesis/degradation</keyword>
<evidence type="ECO:0000256" key="9">
    <source>
        <dbReference type="ARBA" id="ARBA00022741"/>
    </source>
</evidence>
<comment type="caution">
    <text evidence="21">The sequence shown here is derived from an EMBL/GenBank/DDBJ whole genome shotgun (WGS) entry which is preliminary data.</text>
</comment>
<dbReference type="SUPFAM" id="SSF53623">
    <property type="entry name" value="MurD-like peptide ligases, catalytic domain"/>
    <property type="match status" value="1"/>
</dbReference>
<dbReference type="InterPro" id="IPR005762">
    <property type="entry name" value="MurD"/>
</dbReference>
<comment type="function">
    <text evidence="1 17 18">Cell wall formation. Catalyzes the addition of glutamate to the nucleotide precursor UDP-N-acetylmuramoyl-L-alanine (UMA).</text>
</comment>
<keyword evidence="9 17" id="KW-0547">Nucleotide-binding</keyword>
<dbReference type="GO" id="GO:0008764">
    <property type="term" value="F:UDP-N-acetylmuramoylalanine-D-glutamate ligase activity"/>
    <property type="evidence" value="ECO:0007669"/>
    <property type="project" value="UniProtKB-UniRule"/>
</dbReference>
<dbReference type="HAMAP" id="MF_00639">
    <property type="entry name" value="MurD"/>
    <property type="match status" value="1"/>
</dbReference>
<keyword evidence="7 17" id="KW-0963">Cytoplasm</keyword>
<keyword evidence="10 17" id="KW-0067">ATP-binding</keyword>
<organism evidence="21 22">
    <name type="scientific">Anoxybacteroides tepidamans</name>
    <dbReference type="NCBI Taxonomy" id="265948"/>
    <lineage>
        <taxon>Bacteria</taxon>
        <taxon>Bacillati</taxon>
        <taxon>Bacillota</taxon>
        <taxon>Bacilli</taxon>
        <taxon>Bacillales</taxon>
        <taxon>Anoxybacillaceae</taxon>
        <taxon>Anoxybacteroides</taxon>
    </lineage>
</organism>
<dbReference type="Pfam" id="PF21799">
    <property type="entry name" value="MurD-like_N"/>
    <property type="match status" value="1"/>
</dbReference>
<dbReference type="Proteomes" id="UP000520011">
    <property type="component" value="Unassembled WGS sequence"/>
</dbReference>
<dbReference type="RefSeq" id="WP_183251877.1">
    <property type="nucleotide sequence ID" value="NZ_JACHEP010000002.1"/>
</dbReference>
<feature type="domain" description="Mur ligase central" evidence="20">
    <location>
        <begin position="116"/>
        <end position="290"/>
    </location>
</feature>
<evidence type="ECO:0000256" key="15">
    <source>
        <dbReference type="ARBA" id="ARBA00032324"/>
    </source>
</evidence>
<keyword evidence="11 17" id="KW-0133">Cell shape</keyword>
<dbReference type="GO" id="GO:0008360">
    <property type="term" value="P:regulation of cell shape"/>
    <property type="evidence" value="ECO:0007669"/>
    <property type="project" value="UniProtKB-KW"/>
</dbReference>
<evidence type="ECO:0000256" key="8">
    <source>
        <dbReference type="ARBA" id="ARBA00022598"/>
    </source>
</evidence>
<name>A0A7W8INJ8_9BACL</name>
<comment type="catalytic activity">
    <reaction evidence="16 17 18">
        <text>UDP-N-acetyl-alpha-D-muramoyl-L-alanine + D-glutamate + ATP = UDP-N-acetyl-alpha-D-muramoyl-L-alanyl-D-glutamate + ADP + phosphate + H(+)</text>
        <dbReference type="Rhea" id="RHEA:16429"/>
        <dbReference type="ChEBI" id="CHEBI:15378"/>
        <dbReference type="ChEBI" id="CHEBI:29986"/>
        <dbReference type="ChEBI" id="CHEBI:30616"/>
        <dbReference type="ChEBI" id="CHEBI:43474"/>
        <dbReference type="ChEBI" id="CHEBI:83898"/>
        <dbReference type="ChEBI" id="CHEBI:83900"/>
        <dbReference type="ChEBI" id="CHEBI:456216"/>
        <dbReference type="EC" id="6.3.2.9"/>
    </reaction>
</comment>
<evidence type="ECO:0000256" key="10">
    <source>
        <dbReference type="ARBA" id="ARBA00022840"/>
    </source>
</evidence>
<accession>A0A7W8INJ8</accession>
<evidence type="ECO:0000256" key="13">
    <source>
        <dbReference type="ARBA" id="ARBA00023316"/>
    </source>
</evidence>
<comment type="subcellular location">
    <subcellularLocation>
        <location evidence="2 17 18">Cytoplasm</location>
    </subcellularLocation>
</comment>
<dbReference type="GO" id="GO:0071555">
    <property type="term" value="P:cell wall organization"/>
    <property type="evidence" value="ECO:0007669"/>
    <property type="project" value="UniProtKB-KW"/>
</dbReference>
<dbReference type="InterPro" id="IPR036565">
    <property type="entry name" value="Mur-like_cat_sf"/>
</dbReference>
<keyword evidence="17 18" id="KW-0131">Cell cycle</keyword>
<reference evidence="21 22" key="1">
    <citation type="submission" date="2020-08" db="EMBL/GenBank/DDBJ databases">
        <title>Genomic Encyclopedia of Type Strains, Phase IV (KMG-IV): sequencing the most valuable type-strain genomes for metagenomic binning, comparative biology and taxonomic classification.</title>
        <authorList>
            <person name="Goeker M."/>
        </authorList>
    </citation>
    <scope>NUCLEOTIDE SEQUENCE [LARGE SCALE GENOMIC DNA]</scope>
    <source>
        <strain evidence="21 22">DSM 16325</strain>
    </source>
</reference>
<evidence type="ECO:0000256" key="12">
    <source>
        <dbReference type="ARBA" id="ARBA00022984"/>
    </source>
</evidence>
<evidence type="ECO:0000256" key="2">
    <source>
        <dbReference type="ARBA" id="ARBA00004496"/>
    </source>
</evidence>
<evidence type="ECO:0000256" key="14">
    <source>
        <dbReference type="ARBA" id="ARBA00030398"/>
    </source>
</evidence>
<evidence type="ECO:0000256" key="7">
    <source>
        <dbReference type="ARBA" id="ARBA00022490"/>
    </source>
</evidence>
<evidence type="ECO:0000256" key="3">
    <source>
        <dbReference type="ARBA" id="ARBA00004752"/>
    </source>
</evidence>
<dbReference type="Pfam" id="PF08245">
    <property type="entry name" value="Mur_ligase_M"/>
    <property type="match status" value="1"/>
</dbReference>
<keyword evidence="22" id="KW-1185">Reference proteome</keyword>
<evidence type="ECO:0000256" key="1">
    <source>
        <dbReference type="ARBA" id="ARBA00002734"/>
    </source>
</evidence>
<dbReference type="GO" id="GO:0005737">
    <property type="term" value="C:cytoplasm"/>
    <property type="evidence" value="ECO:0007669"/>
    <property type="project" value="UniProtKB-SubCell"/>
</dbReference>
<proteinExistence type="inferred from homology"/>
<feature type="binding site" evidence="17">
    <location>
        <begin position="118"/>
        <end position="124"/>
    </location>
    <ligand>
        <name>ATP</name>
        <dbReference type="ChEBI" id="CHEBI:30616"/>
    </ligand>
</feature>
<dbReference type="Gene3D" id="3.90.190.20">
    <property type="entry name" value="Mur ligase, C-terminal domain"/>
    <property type="match status" value="1"/>
</dbReference>
<keyword evidence="17 18" id="KW-0132">Cell division</keyword>
<dbReference type="Gene3D" id="3.40.1190.10">
    <property type="entry name" value="Mur-like, catalytic domain"/>
    <property type="match status" value="1"/>
</dbReference>
<dbReference type="Pfam" id="PF02875">
    <property type="entry name" value="Mur_ligase_C"/>
    <property type="match status" value="1"/>
</dbReference>
<comment type="similarity">
    <text evidence="4 17">Belongs to the MurCDEF family.</text>
</comment>
<dbReference type="UniPathway" id="UPA00219"/>
<sequence>MKQVTYQNQRVLVLGLAKSGLAAAMLLHELGASVTVNDQKPLDENEEAKQLEKLGIRVVCGRHPLDLLDEPFDLLVKNPGIPYSNPIVAKAMEKGLPVVTEVELAYEICEAPFIGITGSNGKTTTTTLIYEMLQEGEKKPLIAGNIGTVACEVAKTAREDNWLVTELSSFQLMGVRTFRPRIAVLLNIFDAHLDYHGTKEAYAQAKGNLFKNQTANDYAVVNADDEWVRKIADLSNATKIWFSATRPLECGAYLKDALLYWNDEKIINVSEIALPGKHNLENILAAVSVAKLIGVDNEAIVRVLTTFTGVKHRLQYVSTINGRKFFNDSKATNILATQKALSAFHDQPVILLAGGLDRGNEFDDLIPYLHHVKAIVLFGQTAPKLERVAKEAGIETIYHVDNVEKAVPVAYEISQPGDIILLSPACASWDQYKTFEQRGDIFISAVHKLK</sequence>
<feature type="domain" description="Mur ligase C-terminal" evidence="19">
    <location>
        <begin position="312"/>
        <end position="426"/>
    </location>
</feature>
<evidence type="ECO:0000256" key="17">
    <source>
        <dbReference type="HAMAP-Rule" id="MF_00639"/>
    </source>
</evidence>
<evidence type="ECO:0000256" key="18">
    <source>
        <dbReference type="RuleBase" id="RU003664"/>
    </source>
</evidence>
<evidence type="ECO:0000313" key="22">
    <source>
        <dbReference type="Proteomes" id="UP000520011"/>
    </source>
</evidence>
<evidence type="ECO:0000313" key="21">
    <source>
        <dbReference type="EMBL" id="MBB5323777.1"/>
    </source>
</evidence>
<evidence type="ECO:0000256" key="16">
    <source>
        <dbReference type="ARBA" id="ARBA00047632"/>
    </source>
</evidence>
<dbReference type="EC" id="6.3.2.9" evidence="5 17"/>
<evidence type="ECO:0000259" key="19">
    <source>
        <dbReference type="Pfam" id="PF02875"/>
    </source>
</evidence>
<dbReference type="GO" id="GO:0051301">
    <property type="term" value="P:cell division"/>
    <property type="evidence" value="ECO:0007669"/>
    <property type="project" value="UniProtKB-KW"/>
</dbReference>
<gene>
    <name evidence="17" type="primary">murD</name>
    <name evidence="21" type="ORF">HNQ34_000869</name>
</gene>
<dbReference type="Gene3D" id="3.40.50.720">
    <property type="entry name" value="NAD(P)-binding Rossmann-like Domain"/>
    <property type="match status" value="1"/>
</dbReference>
<dbReference type="SUPFAM" id="SSF53244">
    <property type="entry name" value="MurD-like peptide ligases, peptide-binding domain"/>
    <property type="match status" value="1"/>
</dbReference>
<evidence type="ECO:0000256" key="11">
    <source>
        <dbReference type="ARBA" id="ARBA00022960"/>
    </source>
</evidence>
<dbReference type="InterPro" id="IPR013221">
    <property type="entry name" value="Mur_ligase_cen"/>
</dbReference>
<dbReference type="GO" id="GO:0005524">
    <property type="term" value="F:ATP binding"/>
    <property type="evidence" value="ECO:0007669"/>
    <property type="project" value="UniProtKB-UniRule"/>
</dbReference>
<comment type="pathway">
    <text evidence="3 17 18">Cell wall biogenesis; peptidoglycan biosynthesis.</text>
</comment>
<dbReference type="InterPro" id="IPR036615">
    <property type="entry name" value="Mur_ligase_C_dom_sf"/>
</dbReference>
<dbReference type="EMBL" id="JACHEP010000002">
    <property type="protein sequence ID" value="MBB5323777.1"/>
    <property type="molecule type" value="Genomic_DNA"/>
</dbReference>
<dbReference type="PANTHER" id="PTHR43692">
    <property type="entry name" value="UDP-N-ACETYLMURAMOYLALANINE--D-GLUTAMATE LIGASE"/>
    <property type="match status" value="1"/>
</dbReference>
<evidence type="ECO:0000256" key="4">
    <source>
        <dbReference type="ARBA" id="ARBA00010416"/>
    </source>
</evidence>
<evidence type="ECO:0000256" key="6">
    <source>
        <dbReference type="ARBA" id="ARBA00015655"/>
    </source>
</evidence>
<keyword evidence="8 17" id="KW-0436">Ligase</keyword>
<dbReference type="InterPro" id="IPR004101">
    <property type="entry name" value="Mur_ligase_C"/>
</dbReference>
<dbReference type="PANTHER" id="PTHR43692:SF1">
    <property type="entry name" value="UDP-N-ACETYLMURAMOYLALANINE--D-GLUTAMATE LIGASE"/>
    <property type="match status" value="1"/>
</dbReference>
<protein>
    <recommendedName>
        <fullName evidence="6 17">UDP-N-acetylmuramoylalanine--D-glutamate ligase</fullName>
        <ecNumber evidence="5 17">6.3.2.9</ecNumber>
    </recommendedName>
    <alternativeName>
        <fullName evidence="15 17">D-glutamic acid-adding enzyme</fullName>
    </alternativeName>
    <alternativeName>
        <fullName evidence="14 17">UDP-N-acetylmuramoyl-L-alanyl-D-glutamate synthetase</fullName>
    </alternativeName>
</protein>
<keyword evidence="12 17" id="KW-0573">Peptidoglycan synthesis</keyword>
<evidence type="ECO:0000259" key="20">
    <source>
        <dbReference type="Pfam" id="PF08245"/>
    </source>
</evidence>
<dbReference type="AlphaFoldDB" id="A0A7W8INJ8"/>
<dbReference type="NCBIfam" id="TIGR01087">
    <property type="entry name" value="murD"/>
    <property type="match status" value="1"/>
</dbReference>